<organism evidence="2 3">
    <name type="scientific">Streptomyces cacaoi</name>
    <dbReference type="NCBI Taxonomy" id="1898"/>
    <lineage>
        <taxon>Bacteria</taxon>
        <taxon>Bacillati</taxon>
        <taxon>Actinomycetota</taxon>
        <taxon>Actinomycetes</taxon>
        <taxon>Kitasatosporales</taxon>
        <taxon>Streptomycetaceae</taxon>
        <taxon>Streptomyces</taxon>
    </lineage>
</organism>
<evidence type="ECO:0000256" key="1">
    <source>
        <dbReference type="SAM" id="MobiDB-lite"/>
    </source>
</evidence>
<keyword evidence="3" id="KW-1185">Reference proteome</keyword>
<gene>
    <name evidence="2" type="ORF">SCA03_68100</name>
</gene>
<dbReference type="EMBL" id="BJMM01000096">
    <property type="protein sequence ID" value="GEB54259.1"/>
    <property type="molecule type" value="Genomic_DNA"/>
</dbReference>
<name>A0A4Y3RA25_STRCI</name>
<protein>
    <submittedName>
        <fullName evidence="2">Uncharacterized protein</fullName>
    </submittedName>
</protein>
<reference evidence="2 3" key="1">
    <citation type="submission" date="2019-06" db="EMBL/GenBank/DDBJ databases">
        <title>Whole genome shotgun sequence of Streptomyces cacaoi subsp. cacaoi NBRC 12748.</title>
        <authorList>
            <person name="Hosoyama A."/>
            <person name="Uohara A."/>
            <person name="Ohji S."/>
            <person name="Ichikawa N."/>
        </authorList>
    </citation>
    <scope>NUCLEOTIDE SEQUENCE [LARGE SCALE GENOMIC DNA]</scope>
    <source>
        <strain evidence="2 3">NBRC 12748</strain>
    </source>
</reference>
<accession>A0A4Y3RA25</accession>
<dbReference type="AlphaFoldDB" id="A0A4Y3RA25"/>
<feature type="compositionally biased region" description="Basic and acidic residues" evidence="1">
    <location>
        <begin position="1"/>
        <end position="18"/>
    </location>
</feature>
<dbReference type="Proteomes" id="UP000319210">
    <property type="component" value="Unassembled WGS sequence"/>
</dbReference>
<feature type="compositionally biased region" description="Basic and acidic residues" evidence="1">
    <location>
        <begin position="37"/>
        <end position="46"/>
    </location>
</feature>
<sequence>MGSDASERVQTPDEWEKSHRQKRDPGPPGGSAPTDGDMAHKEEGKRRIAGYVREVAGPKTQTAGAVPRMAVRDFGK</sequence>
<proteinExistence type="predicted"/>
<evidence type="ECO:0000313" key="2">
    <source>
        <dbReference type="EMBL" id="GEB54259.1"/>
    </source>
</evidence>
<comment type="caution">
    <text evidence="2">The sequence shown here is derived from an EMBL/GenBank/DDBJ whole genome shotgun (WGS) entry which is preliminary data.</text>
</comment>
<evidence type="ECO:0000313" key="3">
    <source>
        <dbReference type="Proteomes" id="UP000319210"/>
    </source>
</evidence>
<feature type="region of interest" description="Disordered" evidence="1">
    <location>
        <begin position="1"/>
        <end position="76"/>
    </location>
</feature>